<proteinExistence type="predicted"/>
<dbReference type="AlphaFoldDB" id="A0A1G7BPT5"/>
<keyword evidence="2" id="KW-1185">Reference proteome</keyword>
<evidence type="ECO:0000313" key="2">
    <source>
        <dbReference type="Proteomes" id="UP000198517"/>
    </source>
</evidence>
<sequence>MIYKDYTHLKQIYLKGVNKSTVADDLFVKKVFDAIEEIEYFKAIISDSKLTRKSPWMPNQKSQK</sequence>
<dbReference type="EMBL" id="FNAS01000006">
    <property type="protein sequence ID" value="SDE28977.1"/>
    <property type="molecule type" value="Genomic_DNA"/>
</dbReference>
<gene>
    <name evidence="1" type="ORF">SAMN05421544_10673</name>
</gene>
<reference evidence="1 2" key="1">
    <citation type="submission" date="2016-10" db="EMBL/GenBank/DDBJ databases">
        <authorList>
            <person name="de Groot N.N."/>
        </authorList>
    </citation>
    <scope>NUCLEOTIDE SEQUENCE [LARGE SCALE GENOMIC DNA]</scope>
    <source>
        <strain evidence="1 2">DSM 24015</strain>
    </source>
</reference>
<dbReference type="RefSeq" id="WP_092736348.1">
    <property type="nucleotide sequence ID" value="NZ_FNAS01000006.1"/>
</dbReference>
<dbReference type="Proteomes" id="UP000198517">
    <property type="component" value="Unassembled WGS sequence"/>
</dbReference>
<organism evidence="1 2">
    <name type="scientific">Riemerella columbipharyngis</name>
    <dbReference type="NCBI Taxonomy" id="1071918"/>
    <lineage>
        <taxon>Bacteria</taxon>
        <taxon>Pseudomonadati</taxon>
        <taxon>Bacteroidota</taxon>
        <taxon>Flavobacteriia</taxon>
        <taxon>Flavobacteriales</taxon>
        <taxon>Weeksellaceae</taxon>
        <taxon>Riemerella</taxon>
    </lineage>
</organism>
<dbReference type="STRING" id="1071918.SAMN05421544_10673"/>
<accession>A0A1G7BPT5</accession>
<dbReference type="OrthoDB" id="1152235at2"/>
<protein>
    <submittedName>
        <fullName evidence="1">Uncharacterized protein</fullName>
    </submittedName>
</protein>
<name>A0A1G7BPT5_9FLAO</name>
<evidence type="ECO:0000313" key="1">
    <source>
        <dbReference type="EMBL" id="SDE28977.1"/>
    </source>
</evidence>